<dbReference type="EMBL" id="QGKY02001925">
    <property type="protein sequence ID" value="KAF2546691.1"/>
    <property type="molecule type" value="Genomic_DNA"/>
</dbReference>
<protein>
    <submittedName>
        <fullName evidence="1">Uncharacterized protein</fullName>
    </submittedName>
</protein>
<accession>A0A8S9GKA0</accession>
<gene>
    <name evidence="1" type="ORF">F2Q70_00022092</name>
</gene>
<dbReference type="AlphaFoldDB" id="A0A8S9GKA0"/>
<organism evidence="1">
    <name type="scientific">Brassica cretica</name>
    <name type="common">Mustard</name>
    <dbReference type="NCBI Taxonomy" id="69181"/>
    <lineage>
        <taxon>Eukaryota</taxon>
        <taxon>Viridiplantae</taxon>
        <taxon>Streptophyta</taxon>
        <taxon>Embryophyta</taxon>
        <taxon>Tracheophyta</taxon>
        <taxon>Spermatophyta</taxon>
        <taxon>Magnoliopsida</taxon>
        <taxon>eudicotyledons</taxon>
        <taxon>Gunneridae</taxon>
        <taxon>Pentapetalae</taxon>
        <taxon>rosids</taxon>
        <taxon>malvids</taxon>
        <taxon>Brassicales</taxon>
        <taxon>Brassicaceae</taxon>
        <taxon>Brassiceae</taxon>
        <taxon>Brassica</taxon>
    </lineage>
</organism>
<sequence>MNLRADEYCASNLSVGAEKTLRGSSCKIRAAWALGSLGGTDGFRTRRLFLGNPWLLDPEVFDRTRSLWTLRRGHYRYLLGFRILPLGSWPLSSSRAARCFCRKPLSDLEGAGMGENLSARLTLLSTSGEAGYYRVLGFPGTLGLLSSLLVPYALDPRIAWGTDGFRTQRLFLGNPWLLDPKVFDRTRSLWTLRRGHYRYLLGFRILPLRSWPLSSCRAACCFCRKPLSDLEGAGMGENPSARLTLLSTYGEAGYYRVLPDFCTFAPCYRNPFLPYISYPFCGCTTFSLRVGQDRRSLGPDPARLSL</sequence>
<evidence type="ECO:0000313" key="1">
    <source>
        <dbReference type="EMBL" id="KAF2546691.1"/>
    </source>
</evidence>
<name>A0A8S9GKA0_BRACR</name>
<proteinExistence type="predicted"/>
<comment type="caution">
    <text evidence="1">The sequence shown here is derived from an EMBL/GenBank/DDBJ whole genome shotgun (WGS) entry which is preliminary data.</text>
</comment>
<reference evidence="1" key="1">
    <citation type="submission" date="2019-12" db="EMBL/GenBank/DDBJ databases">
        <title>Genome sequencing and annotation of Brassica cretica.</title>
        <authorList>
            <person name="Studholme D.J."/>
            <person name="Sarris P.F."/>
        </authorList>
    </citation>
    <scope>NUCLEOTIDE SEQUENCE</scope>
    <source>
        <strain evidence="1">PFS-102/07</strain>
        <tissue evidence="1">Leaf</tissue>
    </source>
</reference>